<protein>
    <submittedName>
        <fullName evidence="2">Uncharacterized protein</fullName>
    </submittedName>
</protein>
<feature type="transmembrane region" description="Helical" evidence="1">
    <location>
        <begin position="52"/>
        <end position="72"/>
    </location>
</feature>
<keyword evidence="1" id="KW-0472">Membrane</keyword>
<dbReference type="Proteomes" id="UP000481360">
    <property type="component" value="Unassembled WGS sequence"/>
</dbReference>
<evidence type="ECO:0000313" key="2">
    <source>
        <dbReference type="EMBL" id="NGY63192.1"/>
    </source>
</evidence>
<keyword evidence="3" id="KW-1185">Reference proteome</keyword>
<keyword evidence="1" id="KW-0812">Transmembrane</keyword>
<evidence type="ECO:0000256" key="1">
    <source>
        <dbReference type="SAM" id="Phobius"/>
    </source>
</evidence>
<accession>A0A7C9VUE9</accession>
<sequence length="328" mass="34834">MNEFTMIREHGPEPTPLSADVLAKARADLLAEIHAATPATTSRPVHLRRRTVVVAAAAVAVAVVTGVIATGGTDTPIPTYEAPVLIKFDMPALPPELNPVPDGVTAPGFTAEPGWLAAVYSDADKKPGEEMSAISVIVSSNRRSSDGARTTYAGKPAVLEKVDQKEPAFRQVALTWERSPGQWIKLTGTGRYADEHTVRSLADTLVDTDKRLSLDINVAPAGWELYAFKGAAPDGAGAVTSLRDPNNPNRTIHVSTMLGLVPNYGQAVEGGPRDTIGVSVNGRQGDLVQIPGKQWMLQAPLPDGRAFQLQVPADFTQQQVIELAEGVS</sequence>
<proteinExistence type="predicted"/>
<dbReference type="RefSeq" id="WP_166051348.1">
    <property type="nucleotide sequence ID" value="NZ_JAAMPJ010000009.1"/>
</dbReference>
<dbReference type="EMBL" id="JAAMPJ010000009">
    <property type="protein sequence ID" value="NGY63192.1"/>
    <property type="molecule type" value="Genomic_DNA"/>
</dbReference>
<name>A0A7C9VUE9_9PSEU</name>
<gene>
    <name evidence="2" type="ORF">G7043_30160</name>
</gene>
<dbReference type="AlphaFoldDB" id="A0A7C9VUE9"/>
<reference evidence="2 3" key="1">
    <citation type="submission" date="2020-03" db="EMBL/GenBank/DDBJ databases">
        <title>Isolation and identification of active actinomycetes.</title>
        <authorList>
            <person name="Sun X."/>
        </authorList>
    </citation>
    <scope>NUCLEOTIDE SEQUENCE [LARGE SCALE GENOMIC DNA]</scope>
    <source>
        <strain evidence="2 3">NEAU-D13</strain>
    </source>
</reference>
<evidence type="ECO:0000313" key="3">
    <source>
        <dbReference type="Proteomes" id="UP000481360"/>
    </source>
</evidence>
<organism evidence="2 3">
    <name type="scientific">Lentzea alba</name>
    <dbReference type="NCBI Taxonomy" id="2714351"/>
    <lineage>
        <taxon>Bacteria</taxon>
        <taxon>Bacillati</taxon>
        <taxon>Actinomycetota</taxon>
        <taxon>Actinomycetes</taxon>
        <taxon>Pseudonocardiales</taxon>
        <taxon>Pseudonocardiaceae</taxon>
        <taxon>Lentzea</taxon>
    </lineage>
</organism>
<comment type="caution">
    <text evidence="2">The sequence shown here is derived from an EMBL/GenBank/DDBJ whole genome shotgun (WGS) entry which is preliminary data.</text>
</comment>
<keyword evidence="1" id="KW-1133">Transmembrane helix</keyword>